<dbReference type="InterPro" id="IPR013083">
    <property type="entry name" value="Znf_RING/FYVE/PHD"/>
</dbReference>
<evidence type="ECO:0000259" key="3">
    <source>
        <dbReference type="Pfam" id="PF23011"/>
    </source>
</evidence>
<evidence type="ECO:0000256" key="2">
    <source>
        <dbReference type="PIRSR" id="PIRSR628651-50"/>
    </source>
</evidence>
<dbReference type="OrthoDB" id="5411773at2759"/>
<dbReference type="Proteomes" id="UP000244722">
    <property type="component" value="Unassembled WGS sequence"/>
</dbReference>
<dbReference type="InterPro" id="IPR011011">
    <property type="entry name" value="Znf_FYVE_PHD"/>
</dbReference>
<dbReference type="InterPro" id="IPR028651">
    <property type="entry name" value="ING_fam"/>
</dbReference>
<proteinExistence type="predicted"/>
<accession>A0A2T7A949</accession>
<dbReference type="GO" id="GO:0000785">
    <property type="term" value="C:chromatin"/>
    <property type="evidence" value="ECO:0007669"/>
    <property type="project" value="UniProtKB-ARBA"/>
</dbReference>
<name>A0A2T7A949_TUBBO</name>
<gene>
    <name evidence="4" type="ORF">B9Z19DRAFT_961025</name>
</gene>
<dbReference type="Pfam" id="PF23011">
    <property type="entry name" value="PHD-1st_NSD"/>
    <property type="match status" value="1"/>
</dbReference>
<feature type="site" description="Histone H3K4me3 binding" evidence="2">
    <location>
        <position position="28"/>
    </location>
</feature>
<dbReference type="AlphaFoldDB" id="A0A2T7A949"/>
<organism evidence="4 5">
    <name type="scientific">Tuber borchii</name>
    <name type="common">White truffle</name>
    <dbReference type="NCBI Taxonomy" id="42251"/>
    <lineage>
        <taxon>Eukaryota</taxon>
        <taxon>Fungi</taxon>
        <taxon>Dikarya</taxon>
        <taxon>Ascomycota</taxon>
        <taxon>Pezizomycotina</taxon>
        <taxon>Pezizomycetes</taxon>
        <taxon>Pezizales</taxon>
        <taxon>Tuberaceae</taxon>
        <taxon>Tuber</taxon>
    </lineage>
</organism>
<comment type="caution">
    <text evidence="4">The sequence shown here is derived from an EMBL/GenBank/DDBJ whole genome shotgun (WGS) entry which is preliminary data.</text>
</comment>
<protein>
    <recommendedName>
        <fullName evidence="3">Histone-lysine N-methyltransferase NSD-like PHD zinc finger 1 domain-containing protein</fullName>
    </recommendedName>
</protein>
<dbReference type="GO" id="GO:0006355">
    <property type="term" value="P:regulation of DNA-templated transcription"/>
    <property type="evidence" value="ECO:0007669"/>
    <property type="project" value="TreeGrafter"/>
</dbReference>
<feature type="site" description="Histone H3K4me3 binding" evidence="2">
    <location>
        <position position="32"/>
    </location>
</feature>
<dbReference type="InterPro" id="IPR059153">
    <property type="entry name" value="NSD_PHD-1st"/>
</dbReference>
<reference evidence="4 5" key="1">
    <citation type="submission" date="2017-04" db="EMBL/GenBank/DDBJ databases">
        <title>Draft genome sequence of Tuber borchii Vittad., a whitish edible truffle.</title>
        <authorList>
            <consortium name="DOE Joint Genome Institute"/>
            <person name="Murat C."/>
            <person name="Kuo A."/>
            <person name="Barry K.W."/>
            <person name="Clum A."/>
            <person name="Dockter R.B."/>
            <person name="Fauchery L."/>
            <person name="Iotti M."/>
            <person name="Kohler A."/>
            <person name="Labutti K."/>
            <person name="Lindquist E.A."/>
            <person name="Lipzen A."/>
            <person name="Ohm R.A."/>
            <person name="Wang M."/>
            <person name="Grigoriev I.V."/>
            <person name="Zambonelli A."/>
            <person name="Martin F.M."/>
        </authorList>
    </citation>
    <scope>NUCLEOTIDE SEQUENCE [LARGE SCALE GENOMIC DNA]</scope>
    <source>
        <strain evidence="4 5">Tbo3840</strain>
    </source>
</reference>
<dbReference type="STRING" id="42251.A0A2T7A949"/>
<dbReference type="PANTHER" id="PTHR10333:SF42">
    <property type="entry name" value="INHIBITOR OF GROWTH PROTEIN 5"/>
    <property type="match status" value="1"/>
</dbReference>
<dbReference type="EMBL" id="NESQ01000002">
    <property type="protein sequence ID" value="PUU84258.1"/>
    <property type="molecule type" value="Genomic_DNA"/>
</dbReference>
<keyword evidence="1" id="KW-0156">Chromatin regulator</keyword>
<dbReference type="PANTHER" id="PTHR10333">
    <property type="entry name" value="INHIBITOR OF GROWTH PROTEIN"/>
    <property type="match status" value="1"/>
</dbReference>
<dbReference type="SUPFAM" id="SSF57903">
    <property type="entry name" value="FYVE/PHD zinc finger"/>
    <property type="match status" value="1"/>
</dbReference>
<dbReference type="GO" id="GO:0006325">
    <property type="term" value="P:chromatin organization"/>
    <property type="evidence" value="ECO:0007669"/>
    <property type="project" value="UniProtKB-KW"/>
</dbReference>
<evidence type="ECO:0000313" key="4">
    <source>
        <dbReference type="EMBL" id="PUU84258.1"/>
    </source>
</evidence>
<keyword evidence="5" id="KW-1185">Reference proteome</keyword>
<evidence type="ECO:0000313" key="5">
    <source>
        <dbReference type="Proteomes" id="UP000244722"/>
    </source>
</evidence>
<dbReference type="Gene3D" id="3.30.40.10">
    <property type="entry name" value="Zinc/RING finger domain, C3HC4 (zinc finger)"/>
    <property type="match status" value="1"/>
</dbReference>
<feature type="site" description="Histone H3K4me3 binding" evidence="2">
    <location>
        <position position="40"/>
    </location>
</feature>
<feature type="site" description="Histone H3K4me3 binding" evidence="2">
    <location>
        <position position="17"/>
    </location>
</feature>
<feature type="domain" description="Histone-lysine N-methyltransferase NSD-like PHD zinc finger 1" evidence="3">
    <location>
        <begin position="20"/>
        <end position="57"/>
    </location>
</feature>
<dbReference type="GO" id="GO:0005634">
    <property type="term" value="C:nucleus"/>
    <property type="evidence" value="ECO:0007669"/>
    <property type="project" value="TreeGrafter"/>
</dbReference>
<sequence length="63" mass="7042">MSSAKMKVEEPEEEPVYCYCQQISYGEMVACDGENCPREWFHLLCVGLSQAPRGKSTSNPILA</sequence>
<evidence type="ECO:0000256" key="1">
    <source>
        <dbReference type="ARBA" id="ARBA00022853"/>
    </source>
</evidence>